<dbReference type="Proteomes" id="UP000219546">
    <property type="component" value="Unassembled WGS sequence"/>
</dbReference>
<feature type="active site" description="Proton donor" evidence="13">
    <location>
        <position position="363"/>
    </location>
</feature>
<feature type="binding site" evidence="12">
    <location>
        <position position="392"/>
    </location>
    <ligand>
        <name>pyridoxal 5'-phosphate</name>
        <dbReference type="ChEBI" id="CHEBI:597326"/>
    </ligand>
</feature>
<dbReference type="GO" id="GO:0008836">
    <property type="term" value="F:diaminopimelate decarboxylase activity"/>
    <property type="evidence" value="ECO:0007669"/>
    <property type="project" value="UniProtKB-UniRule"/>
</dbReference>
<dbReference type="PANTHER" id="PTHR43727">
    <property type="entry name" value="DIAMINOPIMELATE DECARBOXYLASE"/>
    <property type="match status" value="1"/>
</dbReference>
<dbReference type="FunFam" id="3.20.20.10:FF:000003">
    <property type="entry name" value="Diaminopimelate decarboxylase"/>
    <property type="match status" value="1"/>
</dbReference>
<dbReference type="EMBL" id="OAOP01000002">
    <property type="protein sequence ID" value="SNX68086.1"/>
    <property type="molecule type" value="Genomic_DNA"/>
</dbReference>
<dbReference type="InterPro" id="IPR000183">
    <property type="entry name" value="Orn/DAP/Arg_de-COase"/>
</dbReference>
<dbReference type="PRINTS" id="PR01181">
    <property type="entry name" value="DAPDCRBXLASE"/>
</dbReference>
<keyword evidence="4 12" id="KW-0663">Pyridoxal phosphate</keyword>
<feature type="modified residue" description="N6-(pyridoxal phosphate)lysine" evidence="12 13">
    <location>
        <position position="68"/>
    </location>
</feature>
<gene>
    <name evidence="12" type="primary">lysA</name>
    <name evidence="17" type="ORF">SAMN05877753_102294</name>
</gene>
<dbReference type="OrthoDB" id="9802241at2"/>
<dbReference type="InterPro" id="IPR022644">
    <property type="entry name" value="De-COase2_N"/>
</dbReference>
<feature type="binding site" evidence="12">
    <location>
        <position position="295"/>
    </location>
    <ligand>
        <name>substrate</name>
    </ligand>
</feature>
<dbReference type="NCBIfam" id="TIGR01048">
    <property type="entry name" value="lysA"/>
    <property type="match status" value="1"/>
</dbReference>
<dbReference type="InterPro" id="IPR022643">
    <property type="entry name" value="De-COase2_C"/>
</dbReference>
<protein>
    <recommendedName>
        <fullName evidence="11 12">Diaminopimelate decarboxylase</fullName>
        <shortName evidence="12">DAP decarboxylase</shortName>
        <shortName evidence="12">DAPDC</shortName>
        <ecNumber evidence="10 12">4.1.1.20</ecNumber>
    </recommendedName>
</protein>
<accession>A0A285CM28</accession>
<feature type="domain" description="Orn/DAP/Arg decarboxylase 2 C-terminal" evidence="15">
    <location>
        <begin position="36"/>
        <end position="390"/>
    </location>
</feature>
<evidence type="ECO:0000256" key="7">
    <source>
        <dbReference type="ARBA" id="ARBA00050464"/>
    </source>
</evidence>
<dbReference type="PROSITE" id="PS00878">
    <property type="entry name" value="ODR_DC_2_1"/>
    <property type="match status" value="1"/>
</dbReference>
<evidence type="ECO:0000259" key="15">
    <source>
        <dbReference type="Pfam" id="PF00278"/>
    </source>
</evidence>
<dbReference type="PRINTS" id="PR01179">
    <property type="entry name" value="ODADCRBXLASE"/>
</dbReference>
<evidence type="ECO:0000256" key="8">
    <source>
        <dbReference type="ARBA" id="ARBA00060643"/>
    </source>
</evidence>
<dbReference type="Pfam" id="PF02784">
    <property type="entry name" value="Orn_Arg_deC_N"/>
    <property type="match status" value="1"/>
</dbReference>
<evidence type="ECO:0000313" key="17">
    <source>
        <dbReference type="EMBL" id="SNX68086.1"/>
    </source>
</evidence>
<feature type="binding site" evidence="12">
    <location>
        <position position="332"/>
    </location>
    <ligand>
        <name>substrate</name>
    </ligand>
</feature>
<evidence type="ECO:0000256" key="6">
    <source>
        <dbReference type="ARBA" id="ARBA00023239"/>
    </source>
</evidence>
<feature type="binding site" evidence="12">
    <location>
        <position position="250"/>
    </location>
    <ligand>
        <name>pyridoxal 5'-phosphate</name>
        <dbReference type="ChEBI" id="CHEBI:597326"/>
    </ligand>
</feature>
<evidence type="ECO:0000256" key="5">
    <source>
        <dbReference type="ARBA" id="ARBA00023154"/>
    </source>
</evidence>
<dbReference type="Gene3D" id="2.40.37.10">
    <property type="entry name" value="Lyase, Ornithine Decarboxylase, Chain A, domain 1"/>
    <property type="match status" value="1"/>
</dbReference>
<dbReference type="PANTHER" id="PTHR43727:SF2">
    <property type="entry name" value="GROUP IV DECARBOXYLASE"/>
    <property type="match status" value="1"/>
</dbReference>
<comment type="function">
    <text evidence="12">Specifically catalyzes the decarboxylation of meso-diaminopimelate (meso-DAP) to L-lysine.</text>
</comment>
<evidence type="ECO:0000256" key="1">
    <source>
        <dbReference type="ARBA" id="ARBA00001933"/>
    </source>
</evidence>
<organism evidence="17 18">
    <name type="scientific">Bacillus oleivorans</name>
    <dbReference type="NCBI Taxonomy" id="1448271"/>
    <lineage>
        <taxon>Bacteria</taxon>
        <taxon>Bacillati</taxon>
        <taxon>Bacillota</taxon>
        <taxon>Bacilli</taxon>
        <taxon>Bacillales</taxon>
        <taxon>Bacillaceae</taxon>
        <taxon>Bacillus</taxon>
    </lineage>
</organism>
<feature type="binding site" evidence="12">
    <location>
        <position position="364"/>
    </location>
    <ligand>
        <name>substrate</name>
    </ligand>
</feature>
<dbReference type="GO" id="GO:0009089">
    <property type="term" value="P:lysine biosynthetic process via diaminopimelate"/>
    <property type="evidence" value="ECO:0007669"/>
    <property type="project" value="UniProtKB-UniRule"/>
</dbReference>
<dbReference type="Gene3D" id="3.20.20.10">
    <property type="entry name" value="Alanine racemase"/>
    <property type="match status" value="1"/>
</dbReference>
<comment type="subunit">
    <text evidence="12">Homodimer.</text>
</comment>
<dbReference type="RefSeq" id="WP_097157486.1">
    <property type="nucleotide sequence ID" value="NZ_JBEPMQ010000001.1"/>
</dbReference>
<feature type="domain" description="Orn/DAP/Arg decarboxylase 2 N-terminal" evidence="16">
    <location>
        <begin position="42"/>
        <end position="298"/>
    </location>
</feature>
<dbReference type="InterPro" id="IPR009006">
    <property type="entry name" value="Ala_racemase/Decarboxylase_C"/>
</dbReference>
<dbReference type="Pfam" id="PF00278">
    <property type="entry name" value="Orn_DAP_Arg_deC"/>
    <property type="match status" value="1"/>
</dbReference>
<keyword evidence="5 12" id="KW-0457">Lysine biosynthesis</keyword>
<dbReference type="InterPro" id="IPR029066">
    <property type="entry name" value="PLP-binding_barrel"/>
</dbReference>
<sequence>MKHFLYGNQSINENGHLTVDGLDTIELAEKYGTPLYIYDVGLIRQKARDFQEAFKKLGISYQVAYASKAFSCIGLIQIVDEEGLSLDVVSGGELYTAIAAGFPPEKIHFHGNNKSDEELMMALEYEIGCIVVDNEYELSRLIQLLNESQKKMQILIRVTPGIEAHTHDYILTGQEDSKFGFDLQNGQAEKAVRQAIACEHIELLGIHCHIGSQIFETTGFVLAARKIMEKLRDWKDSFGFEAKVLNLGGGFGIRYTKDDDPIPPSSYIYEMMKEVMEQVKEQGLTQPEIWIEPGRSLVGDAGITLYKIGSQKIVPEVRKYLAVDGGMSDNIRPALYEAKYEAVLANRMNEEAEEVVSIAGKCCESGDMLIWDLPLPHAKVGDYLAVFCTGAYGYSMANNYNRIPRPPVVFVENKEDQLVIERETYKDLIKLDLPFSRKKVETLD</sequence>
<evidence type="ECO:0000259" key="16">
    <source>
        <dbReference type="Pfam" id="PF02784"/>
    </source>
</evidence>
<dbReference type="CDD" id="cd06828">
    <property type="entry name" value="PLPDE_III_DapDC"/>
    <property type="match status" value="1"/>
</dbReference>
<name>A0A285CM28_9BACI</name>
<evidence type="ECO:0000256" key="9">
    <source>
        <dbReference type="ARBA" id="ARBA00060983"/>
    </source>
</evidence>
<keyword evidence="18" id="KW-1185">Reference proteome</keyword>
<dbReference type="AlphaFoldDB" id="A0A285CM28"/>
<evidence type="ECO:0000256" key="11">
    <source>
        <dbReference type="ARBA" id="ARBA00074972"/>
    </source>
</evidence>
<dbReference type="EC" id="4.1.1.20" evidence="10 12"/>
<evidence type="ECO:0000256" key="12">
    <source>
        <dbReference type="HAMAP-Rule" id="MF_02120"/>
    </source>
</evidence>
<dbReference type="UniPathway" id="UPA00034">
    <property type="reaction ID" value="UER00027"/>
</dbReference>
<feature type="binding site" evidence="12">
    <location>
        <position position="392"/>
    </location>
    <ligand>
        <name>substrate</name>
    </ligand>
</feature>
<dbReference type="InterPro" id="IPR022653">
    <property type="entry name" value="De-COase2_pyr-phos_BS"/>
</dbReference>
<comment type="cofactor">
    <cofactor evidence="1 12 13 14">
        <name>pyridoxal 5'-phosphate</name>
        <dbReference type="ChEBI" id="CHEBI:597326"/>
    </cofactor>
</comment>
<proteinExistence type="inferred from homology"/>
<reference evidence="17 18" key="1">
    <citation type="submission" date="2017-08" db="EMBL/GenBank/DDBJ databases">
        <authorList>
            <person name="de Groot N.N."/>
        </authorList>
    </citation>
    <scope>NUCLEOTIDE SEQUENCE [LARGE SCALE GENOMIC DNA]</scope>
    <source>
        <strain evidence="17 18">JC228</strain>
    </source>
</reference>
<dbReference type="SUPFAM" id="SSF51419">
    <property type="entry name" value="PLP-binding barrel"/>
    <property type="match status" value="1"/>
</dbReference>
<dbReference type="InterPro" id="IPR002986">
    <property type="entry name" value="DAP_deCOOHase_LysA"/>
</dbReference>
<keyword evidence="2 12" id="KW-0028">Amino-acid biosynthesis</keyword>
<evidence type="ECO:0000256" key="14">
    <source>
        <dbReference type="RuleBase" id="RU003738"/>
    </source>
</evidence>
<comment type="catalytic activity">
    <reaction evidence="7 12 14">
        <text>meso-2,6-diaminopimelate + H(+) = L-lysine + CO2</text>
        <dbReference type="Rhea" id="RHEA:15101"/>
        <dbReference type="ChEBI" id="CHEBI:15378"/>
        <dbReference type="ChEBI" id="CHEBI:16526"/>
        <dbReference type="ChEBI" id="CHEBI:32551"/>
        <dbReference type="ChEBI" id="CHEBI:57791"/>
        <dbReference type="EC" id="4.1.1.20"/>
    </reaction>
</comment>
<comment type="similarity">
    <text evidence="9 12">Belongs to the Orn/Lys/Arg decarboxylase class-II family. LysA subfamily.</text>
</comment>
<dbReference type="HAMAP" id="MF_02120">
    <property type="entry name" value="LysA"/>
    <property type="match status" value="1"/>
</dbReference>
<evidence type="ECO:0000256" key="10">
    <source>
        <dbReference type="ARBA" id="ARBA00066427"/>
    </source>
</evidence>
<dbReference type="SUPFAM" id="SSF50621">
    <property type="entry name" value="Alanine racemase C-terminal domain-like"/>
    <property type="match status" value="1"/>
</dbReference>
<evidence type="ECO:0000313" key="18">
    <source>
        <dbReference type="Proteomes" id="UP000219546"/>
    </source>
</evidence>
<comment type="pathway">
    <text evidence="8 12 14">Amino-acid biosynthesis; L-lysine biosynthesis via DAP pathway; L-lysine from DL-2,6-diaminopimelate: step 1/1.</text>
</comment>
<feature type="binding site" evidence="12">
    <location>
        <begin position="292"/>
        <end position="295"/>
    </location>
    <ligand>
        <name>pyridoxal 5'-phosphate</name>
        <dbReference type="ChEBI" id="CHEBI:597326"/>
    </ligand>
</feature>
<keyword evidence="3 12" id="KW-0210">Decarboxylase</keyword>
<evidence type="ECO:0000256" key="13">
    <source>
        <dbReference type="PIRSR" id="PIRSR600183-50"/>
    </source>
</evidence>
<evidence type="ECO:0000256" key="3">
    <source>
        <dbReference type="ARBA" id="ARBA00022793"/>
    </source>
</evidence>
<feature type="binding site" evidence="12">
    <location>
        <position position="336"/>
    </location>
    <ligand>
        <name>substrate</name>
    </ligand>
</feature>
<keyword evidence="6 12" id="KW-0456">Lyase</keyword>
<evidence type="ECO:0000256" key="2">
    <source>
        <dbReference type="ARBA" id="ARBA00022605"/>
    </source>
</evidence>
<dbReference type="FunFam" id="2.40.37.10:FF:000003">
    <property type="entry name" value="Diaminopimelate decarboxylase"/>
    <property type="match status" value="1"/>
</dbReference>
<dbReference type="GO" id="GO:0030170">
    <property type="term" value="F:pyridoxal phosphate binding"/>
    <property type="evidence" value="ECO:0007669"/>
    <property type="project" value="UniProtKB-UniRule"/>
</dbReference>
<evidence type="ECO:0000256" key="4">
    <source>
        <dbReference type="ARBA" id="ARBA00022898"/>
    </source>
</evidence>